<keyword evidence="3" id="KW-1185">Reference proteome</keyword>
<comment type="caution">
    <text evidence="2">The sequence shown here is derived from an EMBL/GenBank/DDBJ whole genome shotgun (WGS) entry which is preliminary data.</text>
</comment>
<dbReference type="EMBL" id="JAHWGL010000003">
    <property type="protein sequence ID" value="MBW3127304.1"/>
    <property type="molecule type" value="Genomic_DNA"/>
</dbReference>
<evidence type="ECO:0000256" key="1">
    <source>
        <dbReference type="SAM" id="Coils"/>
    </source>
</evidence>
<proteinExistence type="predicted"/>
<keyword evidence="1" id="KW-0175">Coiled coil</keyword>
<organism evidence="2 3">
    <name type="scientific">Hymenobacter profundi</name>
    <dbReference type="NCBI Taxonomy" id="1982110"/>
    <lineage>
        <taxon>Bacteria</taxon>
        <taxon>Pseudomonadati</taxon>
        <taxon>Bacteroidota</taxon>
        <taxon>Cytophagia</taxon>
        <taxon>Cytophagales</taxon>
        <taxon>Hymenobacteraceae</taxon>
        <taxon>Hymenobacter</taxon>
    </lineage>
</organism>
<gene>
    <name evidence="2" type="ORF">KYK14_01965</name>
</gene>
<feature type="coiled-coil region" evidence="1">
    <location>
        <begin position="45"/>
        <end position="72"/>
    </location>
</feature>
<accession>A0ABS6WX28</accession>
<evidence type="ECO:0000313" key="2">
    <source>
        <dbReference type="EMBL" id="MBW3127304.1"/>
    </source>
</evidence>
<dbReference type="RefSeq" id="WP_219156503.1">
    <property type="nucleotide sequence ID" value="NZ_JAHWGL010000003.1"/>
</dbReference>
<name>A0ABS6WX28_9BACT</name>
<protein>
    <submittedName>
        <fullName evidence="2">Uncharacterized protein</fullName>
    </submittedName>
</protein>
<evidence type="ECO:0000313" key="3">
    <source>
        <dbReference type="Proteomes" id="UP000826188"/>
    </source>
</evidence>
<dbReference type="Proteomes" id="UP000826188">
    <property type="component" value="Unassembled WGS sequence"/>
</dbReference>
<reference evidence="2 3" key="1">
    <citation type="submission" date="2021-07" db="EMBL/GenBank/DDBJ databases">
        <title>Hymenobacter profundi sp. nov., isolated from deep-sea water.</title>
        <authorList>
            <person name="Kim M.K."/>
        </authorList>
    </citation>
    <scope>NUCLEOTIDE SEQUENCE [LARGE SCALE GENOMIC DNA]</scope>
    <source>
        <strain evidence="2 3">M2</strain>
    </source>
</reference>
<sequence length="145" mass="17042">MKLPSFLEAARRRWLTQADHATPDYRQAGEQALTLAAEAYAQTPAYNHQLQLDELHARIRRLEADLVAERTAVLKLHRQLDQQNIPTPKRQLRAQLTELHTAELTRLRRWLSSSETTKLFTHTRLLNLQTELRRRINHLERSQLP</sequence>